<accession>A0ABP8UJA2</accession>
<dbReference type="EMBL" id="BAABHK010000009">
    <property type="protein sequence ID" value="GAA4631798.1"/>
    <property type="molecule type" value="Genomic_DNA"/>
</dbReference>
<feature type="domain" description="RNA polymerase sigma-70 region 2" evidence="5">
    <location>
        <begin position="11"/>
        <end position="77"/>
    </location>
</feature>
<keyword evidence="2" id="KW-0805">Transcription regulation</keyword>
<dbReference type="SUPFAM" id="SSF88659">
    <property type="entry name" value="Sigma3 and sigma4 domains of RNA polymerase sigma factors"/>
    <property type="match status" value="1"/>
</dbReference>
<gene>
    <name evidence="7" type="ORF">GCM10023196_062620</name>
</gene>
<dbReference type="InterPro" id="IPR039425">
    <property type="entry name" value="RNA_pol_sigma-70-like"/>
</dbReference>
<evidence type="ECO:0000259" key="6">
    <source>
        <dbReference type="Pfam" id="PF08281"/>
    </source>
</evidence>
<comment type="similarity">
    <text evidence="1">Belongs to the sigma-70 factor family. ECF subfamily.</text>
</comment>
<dbReference type="PANTHER" id="PTHR43133:SF25">
    <property type="entry name" value="RNA POLYMERASE SIGMA FACTOR RFAY-RELATED"/>
    <property type="match status" value="1"/>
</dbReference>
<dbReference type="Gene3D" id="1.10.1740.10">
    <property type="match status" value="1"/>
</dbReference>
<keyword evidence="3" id="KW-0731">Sigma factor</keyword>
<dbReference type="Pfam" id="PF08281">
    <property type="entry name" value="Sigma70_r4_2"/>
    <property type="match status" value="1"/>
</dbReference>
<evidence type="ECO:0000259" key="5">
    <source>
        <dbReference type="Pfam" id="PF04542"/>
    </source>
</evidence>
<dbReference type="NCBIfam" id="TIGR02937">
    <property type="entry name" value="sigma70-ECF"/>
    <property type="match status" value="1"/>
</dbReference>
<evidence type="ECO:0000256" key="2">
    <source>
        <dbReference type="ARBA" id="ARBA00023015"/>
    </source>
</evidence>
<organism evidence="7 8">
    <name type="scientific">Actinoallomurus vinaceus</name>
    <dbReference type="NCBI Taxonomy" id="1080074"/>
    <lineage>
        <taxon>Bacteria</taxon>
        <taxon>Bacillati</taxon>
        <taxon>Actinomycetota</taxon>
        <taxon>Actinomycetes</taxon>
        <taxon>Streptosporangiales</taxon>
        <taxon>Thermomonosporaceae</taxon>
        <taxon>Actinoallomurus</taxon>
    </lineage>
</organism>
<evidence type="ECO:0000313" key="7">
    <source>
        <dbReference type="EMBL" id="GAA4631798.1"/>
    </source>
</evidence>
<dbReference type="Gene3D" id="1.10.10.10">
    <property type="entry name" value="Winged helix-like DNA-binding domain superfamily/Winged helix DNA-binding domain"/>
    <property type="match status" value="1"/>
</dbReference>
<protein>
    <submittedName>
        <fullName evidence="7">Sigma-70 family RNA polymerase sigma factor</fullName>
    </submittedName>
</protein>
<evidence type="ECO:0000256" key="4">
    <source>
        <dbReference type="ARBA" id="ARBA00023163"/>
    </source>
</evidence>
<evidence type="ECO:0000256" key="1">
    <source>
        <dbReference type="ARBA" id="ARBA00010641"/>
    </source>
</evidence>
<comment type="caution">
    <text evidence="7">The sequence shown here is derived from an EMBL/GenBank/DDBJ whole genome shotgun (WGS) entry which is preliminary data.</text>
</comment>
<proteinExistence type="inferred from homology"/>
<dbReference type="InterPro" id="IPR013325">
    <property type="entry name" value="RNA_pol_sigma_r2"/>
</dbReference>
<reference evidence="8" key="1">
    <citation type="journal article" date="2019" name="Int. J. Syst. Evol. Microbiol.">
        <title>The Global Catalogue of Microorganisms (GCM) 10K type strain sequencing project: providing services to taxonomists for standard genome sequencing and annotation.</title>
        <authorList>
            <consortium name="The Broad Institute Genomics Platform"/>
            <consortium name="The Broad Institute Genome Sequencing Center for Infectious Disease"/>
            <person name="Wu L."/>
            <person name="Ma J."/>
        </authorList>
    </citation>
    <scope>NUCLEOTIDE SEQUENCE [LARGE SCALE GENOMIC DNA]</scope>
    <source>
        <strain evidence="8">JCM 17939</strain>
    </source>
</reference>
<evidence type="ECO:0000256" key="3">
    <source>
        <dbReference type="ARBA" id="ARBA00023082"/>
    </source>
</evidence>
<keyword evidence="4" id="KW-0804">Transcription</keyword>
<dbReference type="SUPFAM" id="SSF88946">
    <property type="entry name" value="Sigma2 domain of RNA polymerase sigma factors"/>
    <property type="match status" value="1"/>
</dbReference>
<dbReference type="InterPro" id="IPR013249">
    <property type="entry name" value="RNA_pol_sigma70_r4_t2"/>
</dbReference>
<dbReference type="Proteomes" id="UP001501442">
    <property type="component" value="Unassembled WGS sequence"/>
</dbReference>
<dbReference type="InterPro" id="IPR007627">
    <property type="entry name" value="RNA_pol_sigma70_r2"/>
</dbReference>
<dbReference type="InterPro" id="IPR014284">
    <property type="entry name" value="RNA_pol_sigma-70_dom"/>
</dbReference>
<dbReference type="RefSeq" id="WP_345434772.1">
    <property type="nucleotide sequence ID" value="NZ_BAABHK010000009.1"/>
</dbReference>
<feature type="domain" description="RNA polymerase sigma factor 70 region 4 type 2" evidence="6">
    <location>
        <begin position="105"/>
        <end position="157"/>
    </location>
</feature>
<dbReference type="Pfam" id="PF04542">
    <property type="entry name" value="Sigma70_r2"/>
    <property type="match status" value="1"/>
</dbReference>
<keyword evidence="8" id="KW-1185">Reference proteome</keyword>
<dbReference type="InterPro" id="IPR013324">
    <property type="entry name" value="RNA_pol_sigma_r3/r4-like"/>
</dbReference>
<evidence type="ECO:0000313" key="8">
    <source>
        <dbReference type="Proteomes" id="UP001501442"/>
    </source>
</evidence>
<name>A0ABP8UJA2_9ACTN</name>
<dbReference type="InterPro" id="IPR036388">
    <property type="entry name" value="WH-like_DNA-bd_sf"/>
</dbReference>
<sequence length="185" mass="21101">MDPHDRFARVYDEHYPAIVRYAARRVDPERARDVAMETFLVAWRRLDDLPDPPEAVLPWLYGVVRNVLANEQRRNRRWGRLLTRLQTARAPVAEPDHATLTVEAMRVRDAMRRLSPRDQEVLQLIAWEGLDVATAAEVVGCSAKTLSVRLLRARRRLEALLAADDAPSSAASFSGRYATTERSRS</sequence>
<dbReference type="PANTHER" id="PTHR43133">
    <property type="entry name" value="RNA POLYMERASE ECF-TYPE SIGMA FACTO"/>
    <property type="match status" value="1"/>
</dbReference>